<protein>
    <submittedName>
        <fullName evidence="1">Uncharacterized protein</fullName>
    </submittedName>
</protein>
<evidence type="ECO:0000313" key="1">
    <source>
        <dbReference type="Ensembl" id="ENSCANP00000012754.1"/>
    </source>
</evidence>
<dbReference type="Ensembl" id="ENSCANT00000035665.1">
    <property type="protein sequence ID" value="ENSCANP00000012754.1"/>
    <property type="gene ID" value="ENSCANG00000029784.1"/>
</dbReference>
<proteinExistence type="predicted"/>
<reference evidence="1" key="1">
    <citation type="submission" date="2025-08" db="UniProtKB">
        <authorList>
            <consortium name="Ensembl"/>
        </authorList>
    </citation>
    <scope>IDENTIFICATION</scope>
</reference>
<keyword evidence="2" id="KW-1185">Reference proteome</keyword>
<dbReference type="OMA" id="YCFPGVE"/>
<sequence length="102" mass="11432">MLNMLFSKYRNSLLLCFVALWKSEDKSRCLSLLSFIPPQVSEKQSGGYCFPGVEARVTSTVSPRPFPHHFGGEAEFLSEMQNPFVCSTPLLSGFMRAVNSHL</sequence>
<evidence type="ECO:0000313" key="2">
    <source>
        <dbReference type="Proteomes" id="UP000233080"/>
    </source>
</evidence>
<dbReference type="AlphaFoldDB" id="A0A2K5I7Z8"/>
<dbReference type="Proteomes" id="UP000233080">
    <property type="component" value="Unassembled WGS sequence"/>
</dbReference>
<reference evidence="1" key="2">
    <citation type="submission" date="2025-09" db="UniProtKB">
        <authorList>
            <consortium name="Ensembl"/>
        </authorList>
    </citation>
    <scope>IDENTIFICATION</scope>
</reference>
<accession>A0A2K5I7Z8</accession>
<organism evidence="1 2">
    <name type="scientific">Colobus angolensis palliatus</name>
    <name type="common">Peters' Angolan colobus</name>
    <dbReference type="NCBI Taxonomy" id="336983"/>
    <lineage>
        <taxon>Eukaryota</taxon>
        <taxon>Metazoa</taxon>
        <taxon>Chordata</taxon>
        <taxon>Craniata</taxon>
        <taxon>Vertebrata</taxon>
        <taxon>Euteleostomi</taxon>
        <taxon>Mammalia</taxon>
        <taxon>Eutheria</taxon>
        <taxon>Euarchontoglires</taxon>
        <taxon>Primates</taxon>
        <taxon>Haplorrhini</taxon>
        <taxon>Catarrhini</taxon>
        <taxon>Cercopithecidae</taxon>
        <taxon>Colobinae</taxon>
        <taxon>Colobus</taxon>
    </lineage>
</organism>
<name>A0A2K5I7Z8_COLAP</name>